<feature type="region of interest" description="Disordered" evidence="1">
    <location>
        <begin position="1204"/>
        <end position="1239"/>
    </location>
</feature>
<proteinExistence type="predicted"/>
<feature type="compositionally biased region" description="Low complexity" evidence="1">
    <location>
        <begin position="378"/>
        <end position="396"/>
    </location>
</feature>
<feature type="compositionally biased region" description="Basic and acidic residues" evidence="1">
    <location>
        <begin position="1331"/>
        <end position="1343"/>
    </location>
</feature>
<feature type="compositionally biased region" description="Basic and acidic residues" evidence="1">
    <location>
        <begin position="961"/>
        <end position="971"/>
    </location>
</feature>
<protein>
    <submittedName>
        <fullName evidence="2">Uncharacterized protein</fullName>
    </submittedName>
</protein>
<sequence length="1458" mass="160720">MVHITAAEHIAYSSLAVATKQVLFRPAVGICLALRCAANCENVTCVIFESATIRYALLLGERQGESHLTPLFLAITCHRAREKLIPAADAAYGDDGVIPCSVAIAGDCGISRTRLNSEPPFLIGSCRCAAVLGTEAARRSTRVISHTERTLVCATRTCKAALGAVKCGRVERFGRLLTTRQADEGFMRWKWSSTGMKGTGEREIPEKTRRPAAFIRHDYHLRKCGSEQCNRSATAASSFLVIARILLNPKSHDDIAPLTTTPPSTSESLTSEGQASLRCIREVRRVRALGQEAVLGRGKCRHANAQVNYEKKGRVGKDAGQVCREDGRSCHLTRVQISPCCEAAPLWNTEPDQPGRSVPRPTLATCGMSSAQRAHLPASALSDSHPSRSSSRATRSSPHCASVSQWLLLYGSHFRIRLCRSEFRYFSTGRLHFTCEQLTALADINSTPYLGRCMVYREVALVVCTVTQQKTAQFRAERTGLRPASVVRCDPVAQAVIAAGAVAAHVGLGPNKHSEVHVAQQTVAAVNCCRLCWSSQYHTLRSVEKYWPFTCMSPGSIMLLWNAIAAVIDSPIPVPDFNPQVFYSWGHLKALAYATSVEYVGTLRNRIVAGCETIKTFPGIHQRIRVSIQRRVDACCEVSCIMQTNAAMAFHRNMTQPMGHITGCRSDDFFSNVDFKSAHYREQPLSMEQRRNARAEETPASNIVRRGSHLRKSVHEYNSVSLVHNPTRANDPVPKDTATREPGPELMKTRAKWRHQPQNVGMPLPNQSLVTYSPVRSPANREPFVARSSQSEAWPIPRVTRSRPEHGYAHITSVALESSLFSDWLLPVAEVSLLDRLPTGKQSSRFPPTRTVFGFRRGRSSIFSSENRVGRRRWSKSFLGISRFPYPCIPALLHNSPRFALIGSQDLLHTPAAHASKNSPVANRMLEQHFCQSQRALANQTQGPFPEARAANQRMSMSKSKRAEEIGDPRENPPTNGIVRHDSLLRKSGDPAGARSLHQEPVPLGSPMTEVYREFTTASLRKTRRVSPPKILQANVEKLALRLTMTELFSRLAQSSPSTVTADNQCAVDIGTFVHKTVESSVQVIEIANFSDVAPQTSCTPGHVASVPVYTIGPALTGPDLDVNSAMGTSLAGAANRLSKRLSNTQQLRVGKSLADQRALAVANQTQAAELARPHQSNRHAIYFMAALNGEVIEVSMERCRNERAGEAADPRENPPTDGIVRHDSHKRKSGVTRPRIEPGSSCWEASRLTAQPPWSHYSEWRYKTLLRGEIKGQAAPGRVALTASRPAGNPVYRTADRRGGESAAAVLPRNLGIPTCPAPAGRQAGYLSREAVHRHSQSETRRSVPKASHSQLESEVEADRLYPQTFNRERRQDGNSRLARKHLANTITARRGATANKYTAEAPVCRGLRSLAYSAEDERDMRINSLIASTRKALNWRVVLPSITRLYEIFSRDPTIL</sequence>
<dbReference type="Proteomes" id="UP001159363">
    <property type="component" value="Chromosome 3"/>
</dbReference>
<feature type="region of interest" description="Disordered" evidence="1">
    <location>
        <begin position="941"/>
        <end position="1005"/>
    </location>
</feature>
<evidence type="ECO:0000313" key="2">
    <source>
        <dbReference type="EMBL" id="KAJ8889300.1"/>
    </source>
</evidence>
<gene>
    <name evidence="2" type="ORF">PR048_008798</name>
</gene>
<feature type="region of interest" description="Disordered" evidence="1">
    <location>
        <begin position="252"/>
        <end position="273"/>
    </location>
</feature>
<feature type="compositionally biased region" description="Low complexity" evidence="1">
    <location>
        <begin position="257"/>
        <end position="272"/>
    </location>
</feature>
<name>A0ABQ9HZ57_9NEOP</name>
<evidence type="ECO:0000256" key="1">
    <source>
        <dbReference type="SAM" id="MobiDB-lite"/>
    </source>
</evidence>
<dbReference type="EMBL" id="JARBHB010000003">
    <property type="protein sequence ID" value="KAJ8889300.1"/>
    <property type="molecule type" value="Genomic_DNA"/>
</dbReference>
<feature type="compositionally biased region" description="Basic and acidic residues" evidence="1">
    <location>
        <begin position="1204"/>
        <end position="1223"/>
    </location>
</feature>
<feature type="region of interest" description="Disordered" evidence="1">
    <location>
        <begin position="1331"/>
        <end position="1379"/>
    </location>
</feature>
<organism evidence="2 3">
    <name type="scientific">Dryococelus australis</name>
    <dbReference type="NCBI Taxonomy" id="614101"/>
    <lineage>
        <taxon>Eukaryota</taxon>
        <taxon>Metazoa</taxon>
        <taxon>Ecdysozoa</taxon>
        <taxon>Arthropoda</taxon>
        <taxon>Hexapoda</taxon>
        <taxon>Insecta</taxon>
        <taxon>Pterygota</taxon>
        <taxon>Neoptera</taxon>
        <taxon>Polyneoptera</taxon>
        <taxon>Phasmatodea</taxon>
        <taxon>Verophasmatodea</taxon>
        <taxon>Anareolatae</taxon>
        <taxon>Phasmatidae</taxon>
        <taxon>Eurycanthinae</taxon>
        <taxon>Dryococelus</taxon>
    </lineage>
</organism>
<accession>A0ABQ9HZ57</accession>
<comment type="caution">
    <text evidence="2">The sequence shown here is derived from an EMBL/GenBank/DDBJ whole genome shotgun (WGS) entry which is preliminary data.</text>
</comment>
<feature type="region of interest" description="Disordered" evidence="1">
    <location>
        <begin position="377"/>
        <end position="396"/>
    </location>
</feature>
<evidence type="ECO:0000313" key="3">
    <source>
        <dbReference type="Proteomes" id="UP001159363"/>
    </source>
</evidence>
<keyword evidence="3" id="KW-1185">Reference proteome</keyword>
<feature type="compositionally biased region" description="Basic and acidic residues" evidence="1">
    <location>
        <begin position="979"/>
        <end position="989"/>
    </location>
</feature>
<reference evidence="2 3" key="1">
    <citation type="submission" date="2023-02" db="EMBL/GenBank/DDBJ databases">
        <title>LHISI_Scaffold_Assembly.</title>
        <authorList>
            <person name="Stuart O.P."/>
            <person name="Cleave R."/>
            <person name="Magrath M.J.L."/>
            <person name="Mikheyev A.S."/>
        </authorList>
    </citation>
    <scope>NUCLEOTIDE SEQUENCE [LARGE SCALE GENOMIC DNA]</scope>
    <source>
        <strain evidence="2">Daus_M_001</strain>
        <tissue evidence="2">Leg muscle</tissue>
    </source>
</reference>